<keyword evidence="3 8" id="KW-0547">Nucleotide-binding</keyword>
<evidence type="ECO:0000256" key="5">
    <source>
        <dbReference type="ARBA" id="ARBA00022840"/>
    </source>
</evidence>
<dbReference type="HAMAP" id="MF_00238">
    <property type="entry name" value="Cytidyl_kinase_type1"/>
    <property type="match status" value="1"/>
</dbReference>
<comment type="subcellular location">
    <subcellularLocation>
        <location evidence="8">Cytoplasm</location>
    </subcellularLocation>
</comment>
<dbReference type="EMBL" id="JACSNV010000001">
    <property type="protein sequence ID" value="MBM6876687.1"/>
    <property type="molecule type" value="Genomic_DNA"/>
</dbReference>
<keyword evidence="5 8" id="KW-0067">ATP-binding</keyword>
<dbReference type="InterPro" id="IPR003136">
    <property type="entry name" value="Cytidylate_kin"/>
</dbReference>
<comment type="catalytic activity">
    <reaction evidence="6 8">
        <text>dCMP + ATP = dCDP + ADP</text>
        <dbReference type="Rhea" id="RHEA:25094"/>
        <dbReference type="ChEBI" id="CHEBI:30616"/>
        <dbReference type="ChEBI" id="CHEBI:57566"/>
        <dbReference type="ChEBI" id="CHEBI:58593"/>
        <dbReference type="ChEBI" id="CHEBI:456216"/>
        <dbReference type="EC" id="2.7.4.25"/>
    </reaction>
</comment>
<dbReference type="PANTHER" id="PTHR21299">
    <property type="entry name" value="CYTIDYLATE KINASE/PANTOATE-BETA-ALANINE LIGASE"/>
    <property type="match status" value="1"/>
</dbReference>
<evidence type="ECO:0000259" key="9">
    <source>
        <dbReference type="Pfam" id="PF02224"/>
    </source>
</evidence>
<protein>
    <recommendedName>
        <fullName evidence="8">Cytidylate kinase</fullName>
        <shortName evidence="8">CK</shortName>
        <ecNumber evidence="8">2.7.4.25</ecNumber>
    </recommendedName>
    <alternativeName>
        <fullName evidence="8">Cytidine monophosphate kinase</fullName>
        <shortName evidence="8">CMP kinase</shortName>
    </alternativeName>
</protein>
<dbReference type="PANTHER" id="PTHR21299:SF2">
    <property type="entry name" value="CYTIDYLATE KINASE"/>
    <property type="match status" value="1"/>
</dbReference>
<dbReference type="SUPFAM" id="SSF52540">
    <property type="entry name" value="P-loop containing nucleoside triphosphate hydrolases"/>
    <property type="match status" value="1"/>
</dbReference>
<evidence type="ECO:0000256" key="4">
    <source>
        <dbReference type="ARBA" id="ARBA00022777"/>
    </source>
</evidence>
<name>A0ABS2G7Y0_9FIRM</name>
<reference evidence="10 11" key="1">
    <citation type="journal article" date="2021" name="Sci. Rep.">
        <title>The distribution of antibiotic resistance genes in chicken gut microbiota commensals.</title>
        <authorList>
            <person name="Juricova H."/>
            <person name="Matiasovicova J."/>
            <person name="Kubasova T."/>
            <person name="Cejkova D."/>
            <person name="Rychlik I."/>
        </authorList>
    </citation>
    <scope>NUCLEOTIDE SEQUENCE [LARGE SCALE GENOMIC DNA]</scope>
    <source>
        <strain evidence="10 11">An431b</strain>
    </source>
</reference>
<comment type="caution">
    <text evidence="10">The sequence shown here is derived from an EMBL/GenBank/DDBJ whole genome shotgun (WGS) entry which is preliminary data.</text>
</comment>
<evidence type="ECO:0000256" key="8">
    <source>
        <dbReference type="HAMAP-Rule" id="MF_00238"/>
    </source>
</evidence>
<evidence type="ECO:0000256" key="1">
    <source>
        <dbReference type="ARBA" id="ARBA00009427"/>
    </source>
</evidence>
<feature type="domain" description="Cytidylate kinase" evidence="9">
    <location>
        <begin position="6"/>
        <end position="219"/>
    </location>
</feature>
<dbReference type="InterPro" id="IPR027417">
    <property type="entry name" value="P-loop_NTPase"/>
</dbReference>
<feature type="binding site" evidence="8">
    <location>
        <begin position="10"/>
        <end position="18"/>
    </location>
    <ligand>
        <name>ATP</name>
        <dbReference type="ChEBI" id="CHEBI:30616"/>
    </ligand>
</feature>
<comment type="catalytic activity">
    <reaction evidence="7 8">
        <text>CMP + ATP = CDP + ADP</text>
        <dbReference type="Rhea" id="RHEA:11600"/>
        <dbReference type="ChEBI" id="CHEBI:30616"/>
        <dbReference type="ChEBI" id="CHEBI:58069"/>
        <dbReference type="ChEBI" id="CHEBI:60377"/>
        <dbReference type="ChEBI" id="CHEBI:456216"/>
        <dbReference type="EC" id="2.7.4.25"/>
    </reaction>
</comment>
<dbReference type="CDD" id="cd02020">
    <property type="entry name" value="CMPK"/>
    <property type="match status" value="1"/>
</dbReference>
<keyword evidence="2 8" id="KW-0808">Transferase</keyword>
<comment type="similarity">
    <text evidence="1 8">Belongs to the cytidylate kinase family. Type 1 subfamily.</text>
</comment>
<proteinExistence type="inferred from homology"/>
<keyword evidence="4 8" id="KW-0418">Kinase</keyword>
<dbReference type="InterPro" id="IPR011994">
    <property type="entry name" value="Cytidylate_kinase_dom"/>
</dbReference>
<gene>
    <name evidence="8" type="primary">cmk</name>
    <name evidence="10" type="ORF">H9X83_00730</name>
</gene>
<evidence type="ECO:0000313" key="10">
    <source>
        <dbReference type="EMBL" id="MBM6876687.1"/>
    </source>
</evidence>
<evidence type="ECO:0000256" key="3">
    <source>
        <dbReference type="ARBA" id="ARBA00022741"/>
    </source>
</evidence>
<dbReference type="RefSeq" id="WP_205132401.1">
    <property type="nucleotide sequence ID" value="NZ_JACSNT010000001.1"/>
</dbReference>
<dbReference type="Pfam" id="PF02224">
    <property type="entry name" value="Cytidylate_kin"/>
    <property type="match status" value="1"/>
</dbReference>
<evidence type="ECO:0000256" key="6">
    <source>
        <dbReference type="ARBA" id="ARBA00047615"/>
    </source>
</evidence>
<accession>A0ABS2G7Y0</accession>
<evidence type="ECO:0000256" key="7">
    <source>
        <dbReference type="ARBA" id="ARBA00048478"/>
    </source>
</evidence>
<dbReference type="EC" id="2.7.4.25" evidence="8"/>
<dbReference type="NCBIfam" id="TIGR00017">
    <property type="entry name" value="cmk"/>
    <property type="match status" value="1"/>
</dbReference>
<dbReference type="GO" id="GO:0016301">
    <property type="term" value="F:kinase activity"/>
    <property type="evidence" value="ECO:0007669"/>
    <property type="project" value="UniProtKB-KW"/>
</dbReference>
<evidence type="ECO:0000313" key="11">
    <source>
        <dbReference type="Proteomes" id="UP000729290"/>
    </source>
</evidence>
<dbReference type="Proteomes" id="UP000729290">
    <property type="component" value="Unassembled WGS sequence"/>
</dbReference>
<evidence type="ECO:0000256" key="2">
    <source>
        <dbReference type="ARBA" id="ARBA00022679"/>
    </source>
</evidence>
<organism evidence="10 11">
    <name type="scientific">Anaerotignum lactatifermentans</name>
    <dbReference type="NCBI Taxonomy" id="160404"/>
    <lineage>
        <taxon>Bacteria</taxon>
        <taxon>Bacillati</taxon>
        <taxon>Bacillota</taxon>
        <taxon>Clostridia</taxon>
        <taxon>Lachnospirales</taxon>
        <taxon>Anaerotignaceae</taxon>
        <taxon>Anaerotignum</taxon>
    </lineage>
</organism>
<keyword evidence="8" id="KW-0963">Cytoplasm</keyword>
<dbReference type="Gene3D" id="3.40.50.300">
    <property type="entry name" value="P-loop containing nucleotide triphosphate hydrolases"/>
    <property type="match status" value="1"/>
</dbReference>
<keyword evidence="11" id="KW-1185">Reference proteome</keyword>
<sequence length="224" mass="24654">MRRFAVAVDGPAGSGKSTVAKAIAKELGIIYVDTGAMYRTVAYDCIQKGADLSREEEVAACLEEMKMEILPEKGGQRILLNGEDITTKIRTPEIGKGASQVAVYGSVRNHLTRLQQQLAAEHSVIMDGRDIGTVVLPQAEVKIYLDAGVEERARRRVGELEQQGRTADLETVKKEIQARDENDMNRALNPLRCAEDAVRLDSTGLGIEEVKEKILSYIAEKIKE</sequence>